<dbReference type="AlphaFoldDB" id="A0A2L0EKP6"/>
<dbReference type="Proteomes" id="UP000238348">
    <property type="component" value="Chromosome"/>
</dbReference>
<gene>
    <name evidence="2" type="ORF">SOCE26_012620</name>
</gene>
<evidence type="ECO:0000256" key="1">
    <source>
        <dbReference type="SAM" id="MobiDB-lite"/>
    </source>
</evidence>
<proteinExistence type="predicted"/>
<organism evidence="2 3">
    <name type="scientific">Sorangium cellulosum</name>
    <name type="common">Polyangium cellulosum</name>
    <dbReference type="NCBI Taxonomy" id="56"/>
    <lineage>
        <taxon>Bacteria</taxon>
        <taxon>Pseudomonadati</taxon>
        <taxon>Myxococcota</taxon>
        <taxon>Polyangia</taxon>
        <taxon>Polyangiales</taxon>
        <taxon>Polyangiaceae</taxon>
        <taxon>Sorangium</taxon>
    </lineage>
</organism>
<evidence type="ECO:0000313" key="3">
    <source>
        <dbReference type="Proteomes" id="UP000238348"/>
    </source>
</evidence>
<reference evidence="2 3" key="1">
    <citation type="submission" date="2015-09" db="EMBL/GenBank/DDBJ databases">
        <title>Sorangium comparison.</title>
        <authorList>
            <person name="Zaburannyi N."/>
            <person name="Bunk B."/>
            <person name="Overmann J."/>
            <person name="Mueller R."/>
        </authorList>
    </citation>
    <scope>NUCLEOTIDE SEQUENCE [LARGE SCALE GENOMIC DNA]</scope>
    <source>
        <strain evidence="2 3">So ce26</strain>
    </source>
</reference>
<dbReference type="PROSITE" id="PS51257">
    <property type="entry name" value="PROKAR_LIPOPROTEIN"/>
    <property type="match status" value="1"/>
</dbReference>
<protein>
    <submittedName>
        <fullName evidence="2">DNA-directed RNA polymerase</fullName>
    </submittedName>
</protein>
<name>A0A2L0EKP6_SORCE</name>
<keyword evidence="2" id="KW-0240">DNA-directed RNA polymerase</keyword>
<accession>A0A2L0EKP6</accession>
<dbReference type="RefSeq" id="WP_104977759.1">
    <property type="nucleotide sequence ID" value="NZ_CP012673.1"/>
</dbReference>
<dbReference type="OrthoDB" id="5503893at2"/>
<dbReference type="EMBL" id="CP012673">
    <property type="protein sequence ID" value="AUX39867.1"/>
    <property type="molecule type" value="Genomic_DNA"/>
</dbReference>
<feature type="region of interest" description="Disordered" evidence="1">
    <location>
        <begin position="128"/>
        <end position="154"/>
    </location>
</feature>
<dbReference type="GO" id="GO:0000428">
    <property type="term" value="C:DNA-directed RNA polymerase complex"/>
    <property type="evidence" value="ECO:0007669"/>
    <property type="project" value="UniProtKB-KW"/>
</dbReference>
<keyword evidence="2" id="KW-0804">Transcription</keyword>
<sequence length="229" mass="24144">MCFRVRLPAAPRRLARAVSSLALLALAALLLLGCGPRLVPFTHELRVQHNLSDRDVKNLQFYVSHRVALRRELESASSQITSSHKLLLVSGKIIEEVIVEDLTPGVAVAARGGALSVSFEPGASLTFSAGPEPEPAAPAPQLSGFATPPEPFPASAGPLLAGPPGPREGAGLGGSYWLSTGPGGEVRYQGKLFSAIDDSLRAHLLIDADSLEEVVERRTVLPGVRLPGR</sequence>
<evidence type="ECO:0000313" key="2">
    <source>
        <dbReference type="EMBL" id="AUX39867.1"/>
    </source>
</evidence>